<protein>
    <submittedName>
        <fullName evidence="2">DUF2163 domain-containing protein</fullName>
    </submittedName>
</protein>
<name>A0A6L7GG40_9SPHN</name>
<dbReference type="InterPro" id="IPR011928">
    <property type="entry name" value="Phage_phiJL001_Gp84"/>
</dbReference>
<comment type="caution">
    <text evidence="2">The sequence shown here is derived from an EMBL/GenBank/DDBJ whole genome shotgun (WGS) entry which is preliminary data.</text>
</comment>
<sequence length="271" mass="29440">MNRVFFQKELEGIATFWRIHRRDGVTLAFTSHDRDLWFDGIKHCAAPGMVPSAIRRTSDLTPDSAEVNGVLGHDSITEADLMGGRFDGAQVRIGAVDWENLDRTILYNGVIGDVSHGAGSFSAQLNSAKAEFAADFIPRTSPTCRARFCGTGCTLPAQRFTHEAKVLLVDLDDNRVRFDVAEHAIFAEGEVRFLSGEQAGIAMMVVGAGPDGVLLDVPLSATTHEGMRAVMREGCDHTLATCDARFGNAINFQGEPFLPGNDLLARYPTGR</sequence>
<dbReference type="NCBIfam" id="TIGR02218">
    <property type="entry name" value="phg_TIGR02218"/>
    <property type="match status" value="1"/>
</dbReference>
<evidence type="ECO:0000313" key="2">
    <source>
        <dbReference type="EMBL" id="MXP15042.1"/>
    </source>
</evidence>
<keyword evidence="3" id="KW-1185">Reference proteome</keyword>
<dbReference type="Proteomes" id="UP000473531">
    <property type="component" value="Unassembled WGS sequence"/>
</dbReference>
<dbReference type="EMBL" id="WTYU01000002">
    <property type="protein sequence ID" value="MXP15042.1"/>
    <property type="molecule type" value="Genomic_DNA"/>
</dbReference>
<evidence type="ECO:0000313" key="3">
    <source>
        <dbReference type="Proteomes" id="UP000473531"/>
    </source>
</evidence>
<dbReference type="OrthoDB" id="1633386at2"/>
<reference evidence="2 3" key="1">
    <citation type="submission" date="2019-12" db="EMBL/GenBank/DDBJ databases">
        <title>Genomic-based taxomic classification of the family Erythrobacteraceae.</title>
        <authorList>
            <person name="Xu L."/>
        </authorList>
    </citation>
    <scope>NUCLEOTIDE SEQUENCE [LARGE SCALE GENOMIC DNA]</scope>
    <source>
        <strain evidence="2 3">KCTC 52259</strain>
    </source>
</reference>
<gene>
    <name evidence="2" type="ORF">GRI44_09810</name>
</gene>
<dbReference type="Pfam" id="PF09356">
    <property type="entry name" value="Phage_BR0599"/>
    <property type="match status" value="1"/>
</dbReference>
<dbReference type="RefSeq" id="WP_160601624.1">
    <property type="nucleotide sequence ID" value="NZ_WTYU01000002.1"/>
</dbReference>
<dbReference type="Pfam" id="PF09931">
    <property type="entry name" value="Phage_phiJL001_Gp84_N"/>
    <property type="match status" value="1"/>
</dbReference>
<accession>A0A6L7GG40</accession>
<evidence type="ECO:0000259" key="1">
    <source>
        <dbReference type="Pfam" id="PF09356"/>
    </source>
</evidence>
<dbReference type="InterPro" id="IPR018964">
    <property type="entry name" value="Phage_phiJL001_Gp84_C"/>
</dbReference>
<organism evidence="2 3">
    <name type="scientific">Allopontixanthobacter confluentis</name>
    <dbReference type="NCBI Taxonomy" id="1849021"/>
    <lineage>
        <taxon>Bacteria</taxon>
        <taxon>Pseudomonadati</taxon>
        <taxon>Pseudomonadota</taxon>
        <taxon>Alphaproteobacteria</taxon>
        <taxon>Sphingomonadales</taxon>
        <taxon>Erythrobacteraceae</taxon>
        <taxon>Allopontixanthobacter</taxon>
    </lineage>
</organism>
<proteinExistence type="predicted"/>
<feature type="domain" description="Bacteriophage phiJL001 Gp84 C-terminal" evidence="1">
    <location>
        <begin position="185"/>
        <end position="262"/>
    </location>
</feature>
<dbReference type="AlphaFoldDB" id="A0A6L7GG40"/>